<dbReference type="RefSeq" id="WP_132423654.1">
    <property type="nucleotide sequence ID" value="NZ_SMFZ01000001.1"/>
</dbReference>
<dbReference type="EMBL" id="SMFZ01000001">
    <property type="protein sequence ID" value="TCK26419.1"/>
    <property type="molecule type" value="Genomic_DNA"/>
</dbReference>
<reference evidence="4 5" key="1">
    <citation type="submission" date="2019-03" db="EMBL/GenBank/DDBJ databases">
        <title>Sequencing the genomes of 1000 actinobacteria strains.</title>
        <authorList>
            <person name="Klenk H.-P."/>
        </authorList>
    </citation>
    <scope>NUCLEOTIDE SEQUENCE [LARGE SCALE GENOMIC DNA]</scope>
    <source>
        <strain evidence="4 5">DSM 44969</strain>
    </source>
</reference>
<dbReference type="Pfam" id="PF13180">
    <property type="entry name" value="PDZ_2"/>
    <property type="match status" value="1"/>
</dbReference>
<dbReference type="InterPro" id="IPR027065">
    <property type="entry name" value="Lon_Prtase"/>
</dbReference>
<dbReference type="Gene3D" id="2.30.42.10">
    <property type="match status" value="1"/>
</dbReference>
<dbReference type="InterPro" id="IPR014721">
    <property type="entry name" value="Ribsml_uS5_D2-typ_fold_subgr"/>
</dbReference>
<dbReference type="Proteomes" id="UP000295560">
    <property type="component" value="Unassembled WGS sequence"/>
</dbReference>
<protein>
    <recommendedName>
        <fullName evidence="1">endopeptidase La</fullName>
        <ecNumber evidence="1">3.4.21.53</ecNumber>
    </recommendedName>
</protein>
<organism evidence="4 5">
    <name type="scientific">Pseudonocardia endophytica</name>
    <dbReference type="NCBI Taxonomy" id="401976"/>
    <lineage>
        <taxon>Bacteria</taxon>
        <taxon>Bacillati</taxon>
        <taxon>Actinomycetota</taxon>
        <taxon>Actinomycetes</taxon>
        <taxon>Pseudonocardiales</taxon>
        <taxon>Pseudonocardiaceae</taxon>
        <taxon>Pseudonocardia</taxon>
    </lineage>
</organism>
<proteinExistence type="inferred from homology"/>
<evidence type="ECO:0000313" key="4">
    <source>
        <dbReference type="EMBL" id="TCK26419.1"/>
    </source>
</evidence>
<evidence type="ECO:0000259" key="3">
    <source>
        <dbReference type="PROSITE" id="PS51786"/>
    </source>
</evidence>
<dbReference type="Pfam" id="PF05362">
    <property type="entry name" value="Lon_C"/>
    <property type="match status" value="1"/>
</dbReference>
<keyword evidence="1" id="KW-0720">Serine protease</keyword>
<dbReference type="PANTHER" id="PTHR10046">
    <property type="entry name" value="ATP DEPENDENT LON PROTEASE FAMILY MEMBER"/>
    <property type="match status" value="1"/>
</dbReference>
<feature type="active site" evidence="1">
    <location>
        <position position="276"/>
    </location>
</feature>
<evidence type="ECO:0000259" key="2">
    <source>
        <dbReference type="PROSITE" id="PS50106"/>
    </source>
</evidence>
<feature type="domain" description="PDZ" evidence="2">
    <location>
        <begin position="128"/>
        <end position="184"/>
    </location>
</feature>
<dbReference type="InterPro" id="IPR008269">
    <property type="entry name" value="Lon_proteolytic"/>
</dbReference>
<dbReference type="Gene3D" id="3.30.230.10">
    <property type="match status" value="1"/>
</dbReference>
<dbReference type="InterPro" id="IPR036034">
    <property type="entry name" value="PDZ_sf"/>
</dbReference>
<evidence type="ECO:0000256" key="1">
    <source>
        <dbReference type="PROSITE-ProRule" id="PRU01122"/>
    </source>
</evidence>
<dbReference type="PROSITE" id="PS50106">
    <property type="entry name" value="PDZ"/>
    <property type="match status" value="1"/>
</dbReference>
<comment type="similarity">
    <text evidence="1">Belongs to the peptidase S16 family.</text>
</comment>
<feature type="domain" description="Lon proteolytic" evidence="3">
    <location>
        <begin position="226"/>
        <end position="324"/>
    </location>
</feature>
<dbReference type="AlphaFoldDB" id="A0A4R1I1T0"/>
<gene>
    <name evidence="4" type="ORF">EV378_2256</name>
</gene>
<dbReference type="EC" id="3.4.21.53" evidence="1"/>
<accession>A0A4R1I1T0</accession>
<comment type="caution">
    <text evidence="4">The sequence shown here is derived from an EMBL/GenBank/DDBJ whole genome shotgun (WGS) entry which is preliminary data.</text>
</comment>
<sequence>MTSLLLLFAVVVVALVVPVPVVALGPGPTFDTLGDAGGRPVVTAGGLRTYPTTGHLNMTTVGVTDGITAVQALGFWASGDHQLAPRFTLYPPELSGDQVTQENQQEFDSSVANAEAAALTYLRLPTKVTVGALTPGSPSAGVLTAGDQLAAVGGRPVSSVPMLLDALRTAAPGKPVTLRVVRGDDPPRDVTVTAAPYPGDPSRAFLGITPATTPLDGDRISIALADVGGPSAGLMFTLALVDKLTPGPLTGGRFVAGTGTITADGAVGPISGIRFKMLKASEVGATTFLVPADNCAEAASDAPDGLQLVRVGSLGDAITALDMLRGGGTPPGCS</sequence>
<dbReference type="OrthoDB" id="2356897at2"/>
<dbReference type="SUPFAM" id="SSF50156">
    <property type="entry name" value="PDZ domain-like"/>
    <property type="match status" value="1"/>
</dbReference>
<keyword evidence="1" id="KW-0378">Hydrolase</keyword>
<name>A0A4R1I1T0_PSEEN</name>
<keyword evidence="1" id="KW-0645">Protease</keyword>
<dbReference type="GO" id="GO:0006508">
    <property type="term" value="P:proteolysis"/>
    <property type="evidence" value="ECO:0007669"/>
    <property type="project" value="UniProtKB-KW"/>
</dbReference>
<dbReference type="GO" id="GO:0030163">
    <property type="term" value="P:protein catabolic process"/>
    <property type="evidence" value="ECO:0007669"/>
    <property type="project" value="InterPro"/>
</dbReference>
<feature type="active site" evidence="1">
    <location>
        <position position="231"/>
    </location>
</feature>
<comment type="catalytic activity">
    <reaction evidence="1">
        <text>Hydrolysis of proteins in presence of ATP.</text>
        <dbReference type="EC" id="3.4.21.53"/>
    </reaction>
</comment>
<dbReference type="PROSITE" id="PS51786">
    <property type="entry name" value="LON_PROTEOLYTIC"/>
    <property type="match status" value="1"/>
</dbReference>
<keyword evidence="5" id="KW-1185">Reference proteome</keyword>
<dbReference type="InterPro" id="IPR020568">
    <property type="entry name" value="Ribosomal_Su5_D2-typ_SF"/>
</dbReference>
<dbReference type="GO" id="GO:0004252">
    <property type="term" value="F:serine-type endopeptidase activity"/>
    <property type="evidence" value="ECO:0007669"/>
    <property type="project" value="UniProtKB-UniRule"/>
</dbReference>
<dbReference type="SUPFAM" id="SSF54211">
    <property type="entry name" value="Ribosomal protein S5 domain 2-like"/>
    <property type="match status" value="1"/>
</dbReference>
<dbReference type="GO" id="GO:0004176">
    <property type="term" value="F:ATP-dependent peptidase activity"/>
    <property type="evidence" value="ECO:0007669"/>
    <property type="project" value="UniProtKB-UniRule"/>
</dbReference>
<dbReference type="GO" id="GO:0005524">
    <property type="term" value="F:ATP binding"/>
    <property type="evidence" value="ECO:0007669"/>
    <property type="project" value="InterPro"/>
</dbReference>
<evidence type="ECO:0000313" key="5">
    <source>
        <dbReference type="Proteomes" id="UP000295560"/>
    </source>
</evidence>
<dbReference type="InterPro" id="IPR001478">
    <property type="entry name" value="PDZ"/>
</dbReference>